<sequence length="248" mass="29364">MFTVEDKCKMELPSMLNLSLMVVRIYKPENSNSQLKLEIFSSGKWIKKVYNYPPPQPTPPPPPPHWPDMDIVVCELVLYVHWVIPNKLVAFHFNKDNAGFHSYLVDLPKYDLNICPYFRVFRCRGPLCLCSFVINYREDWKLRVWKRKGDKWRLAHLIYLGKILDQFDWENFLGNGMDVEYVCRPVILGFHPIDENIVYFTLHPYGMFSYNMKTRILEFVEGIPGPQMFKQSPIPLLLPLWPWPVPKL</sequence>
<dbReference type="EMBL" id="JARAOO010000010">
    <property type="protein sequence ID" value="KAJ7953585.1"/>
    <property type="molecule type" value="Genomic_DNA"/>
</dbReference>
<evidence type="ECO:0008006" key="3">
    <source>
        <dbReference type="Google" id="ProtNLM"/>
    </source>
</evidence>
<protein>
    <recommendedName>
        <fullName evidence="3">F-box protein</fullName>
    </recommendedName>
</protein>
<proteinExistence type="predicted"/>
<evidence type="ECO:0000313" key="1">
    <source>
        <dbReference type="EMBL" id="KAJ7953585.1"/>
    </source>
</evidence>
<accession>A0AAD7L8H3</accession>
<dbReference type="KEGG" id="qsa:O6P43_025270"/>
<gene>
    <name evidence="1" type="ORF">O6P43_025270</name>
</gene>
<dbReference type="Proteomes" id="UP001163823">
    <property type="component" value="Chromosome 10"/>
</dbReference>
<organism evidence="1 2">
    <name type="scientific">Quillaja saponaria</name>
    <name type="common">Soap bark tree</name>
    <dbReference type="NCBI Taxonomy" id="32244"/>
    <lineage>
        <taxon>Eukaryota</taxon>
        <taxon>Viridiplantae</taxon>
        <taxon>Streptophyta</taxon>
        <taxon>Embryophyta</taxon>
        <taxon>Tracheophyta</taxon>
        <taxon>Spermatophyta</taxon>
        <taxon>Magnoliopsida</taxon>
        <taxon>eudicotyledons</taxon>
        <taxon>Gunneridae</taxon>
        <taxon>Pentapetalae</taxon>
        <taxon>rosids</taxon>
        <taxon>fabids</taxon>
        <taxon>Fabales</taxon>
        <taxon>Quillajaceae</taxon>
        <taxon>Quillaja</taxon>
    </lineage>
</organism>
<evidence type="ECO:0000313" key="2">
    <source>
        <dbReference type="Proteomes" id="UP001163823"/>
    </source>
</evidence>
<comment type="caution">
    <text evidence="1">The sequence shown here is derived from an EMBL/GenBank/DDBJ whole genome shotgun (WGS) entry which is preliminary data.</text>
</comment>
<reference evidence="1" key="1">
    <citation type="journal article" date="2023" name="Science">
        <title>Elucidation of the pathway for biosynthesis of saponin adjuvants from the soapbark tree.</title>
        <authorList>
            <person name="Reed J."/>
            <person name="Orme A."/>
            <person name="El-Demerdash A."/>
            <person name="Owen C."/>
            <person name="Martin L.B.B."/>
            <person name="Misra R.C."/>
            <person name="Kikuchi S."/>
            <person name="Rejzek M."/>
            <person name="Martin A.C."/>
            <person name="Harkess A."/>
            <person name="Leebens-Mack J."/>
            <person name="Louveau T."/>
            <person name="Stephenson M.J."/>
            <person name="Osbourn A."/>
        </authorList>
    </citation>
    <scope>NUCLEOTIDE SEQUENCE</scope>
    <source>
        <strain evidence="1">S10</strain>
    </source>
</reference>
<keyword evidence="2" id="KW-1185">Reference proteome</keyword>
<dbReference type="AlphaFoldDB" id="A0AAD7L8H3"/>
<name>A0AAD7L8H3_QUISA</name>